<protein>
    <submittedName>
        <fullName evidence="2">Uncharacterized protein</fullName>
    </submittedName>
</protein>
<sequence>MGSCLKDYFGRALPYAANQPITQPTLPPHIVPRSSHNHGSMTGVVPLSSQGGRVQHIRQTLPDRSISSQMRAFSLLLVLLAALVIPEAYAQPAEYARQQLSPQQCVQTLLGWDGSVALACCAGGSRCGCTQAPLPSAPHYHASCRPAPQHIIKPLFPLLLGTEQSGACISCPPLHYTGAYGCASNSLPLLHQHPRRLPDLPHLHPSHPQPALQTEASLRSSSTQPPPAQPAASQCGKGPARHAAARQLRWWVAFPGQQGCR</sequence>
<organism evidence="2 3">
    <name type="scientific">Haematococcus lacustris</name>
    <name type="common">Green alga</name>
    <name type="synonym">Haematococcus pluvialis</name>
    <dbReference type="NCBI Taxonomy" id="44745"/>
    <lineage>
        <taxon>Eukaryota</taxon>
        <taxon>Viridiplantae</taxon>
        <taxon>Chlorophyta</taxon>
        <taxon>core chlorophytes</taxon>
        <taxon>Chlorophyceae</taxon>
        <taxon>CS clade</taxon>
        <taxon>Chlamydomonadales</taxon>
        <taxon>Haematococcaceae</taxon>
        <taxon>Haematococcus</taxon>
    </lineage>
</organism>
<evidence type="ECO:0000313" key="2">
    <source>
        <dbReference type="EMBL" id="GFH05808.1"/>
    </source>
</evidence>
<proteinExistence type="predicted"/>
<evidence type="ECO:0000256" key="1">
    <source>
        <dbReference type="SAM" id="MobiDB-lite"/>
    </source>
</evidence>
<comment type="caution">
    <text evidence="2">The sequence shown here is derived from an EMBL/GenBank/DDBJ whole genome shotgun (WGS) entry which is preliminary data.</text>
</comment>
<gene>
    <name evidence="2" type="ORF">HaLaN_00332</name>
</gene>
<evidence type="ECO:0000313" key="3">
    <source>
        <dbReference type="Proteomes" id="UP000485058"/>
    </source>
</evidence>
<reference evidence="2 3" key="1">
    <citation type="submission" date="2020-02" db="EMBL/GenBank/DDBJ databases">
        <title>Draft genome sequence of Haematococcus lacustris strain NIES-144.</title>
        <authorList>
            <person name="Morimoto D."/>
            <person name="Nakagawa S."/>
            <person name="Yoshida T."/>
            <person name="Sawayama S."/>
        </authorList>
    </citation>
    <scope>NUCLEOTIDE SEQUENCE [LARGE SCALE GENOMIC DNA]</scope>
    <source>
        <strain evidence="2 3">NIES-144</strain>
    </source>
</reference>
<feature type="region of interest" description="Disordered" evidence="1">
    <location>
        <begin position="193"/>
        <end position="239"/>
    </location>
</feature>
<keyword evidence="3" id="KW-1185">Reference proteome</keyword>
<name>A0A699YD79_HAELA</name>
<accession>A0A699YD79</accession>
<dbReference type="EMBL" id="BLLF01000009">
    <property type="protein sequence ID" value="GFH05808.1"/>
    <property type="molecule type" value="Genomic_DNA"/>
</dbReference>
<dbReference type="AlphaFoldDB" id="A0A699YD79"/>
<dbReference type="Proteomes" id="UP000485058">
    <property type="component" value="Unassembled WGS sequence"/>
</dbReference>